<keyword evidence="2" id="KW-1185">Reference proteome</keyword>
<comment type="caution">
    <text evidence="1">The sequence shown here is derived from an EMBL/GenBank/DDBJ whole genome shotgun (WGS) entry which is preliminary data.</text>
</comment>
<evidence type="ECO:0000313" key="2">
    <source>
        <dbReference type="Proteomes" id="UP000598426"/>
    </source>
</evidence>
<accession>A0ABR8NY18</accession>
<proteinExistence type="predicted"/>
<protein>
    <submittedName>
        <fullName evidence="1">Uncharacterized protein</fullName>
    </submittedName>
</protein>
<reference evidence="1 2" key="1">
    <citation type="submission" date="2020-09" db="EMBL/GenBank/DDBJ databases">
        <title>Isolation and identification of active actinomycetes.</title>
        <authorList>
            <person name="Li X."/>
        </authorList>
    </citation>
    <scope>NUCLEOTIDE SEQUENCE [LARGE SCALE GENOMIC DNA]</scope>
    <source>
        <strain evidence="1 2">NEAU-LLC</strain>
    </source>
</reference>
<dbReference type="RefSeq" id="WP_191173541.1">
    <property type="nucleotide sequence ID" value="NZ_JACXZS010000021.1"/>
</dbReference>
<sequence length="354" mass="39329">MTVRVTLSVSKICGTGSNFFSRVLTQRTAGPLSNNPEDVRPPSTERRGLVPFITDYYGIKGPVPFANVDVASDNFLFLDPHAVRLTGAPQPFAGEALHCVDTFLAEIVRCVISPAPADRRRGEALLQRFKEPWETRLGMSTKGYHGHGGAEDVGTWIWTALTTDLAALVHVGVLERLEDLPMFVAGIDRDITSDVTTRIMYAALARFTESMLAKYPEFTADGHKVKTVTSQVWDPSKLEWTEEQFTLPVADGKPLLLVPTAWTRRNLLMSATRFYEKTVLDFAQIERAVMGSDGKLIKTPKDELAKIKGLGRGRSTNVRLTLEAFEKNENLIAYFKAFVAFKFERPEEDDSAAA</sequence>
<dbReference type="EMBL" id="JACXZS010000021">
    <property type="protein sequence ID" value="MBD3943946.1"/>
    <property type="molecule type" value="Genomic_DNA"/>
</dbReference>
<gene>
    <name evidence="1" type="ORF">IF188_19830</name>
</gene>
<name>A0ABR8NY18_9MICO</name>
<evidence type="ECO:0000313" key="1">
    <source>
        <dbReference type="EMBL" id="MBD3943946.1"/>
    </source>
</evidence>
<dbReference type="Proteomes" id="UP000598426">
    <property type="component" value="Unassembled WGS sequence"/>
</dbReference>
<organism evidence="1 2">
    <name type="scientific">Microbacterium helvum</name>
    <dbReference type="NCBI Taxonomy" id="2773713"/>
    <lineage>
        <taxon>Bacteria</taxon>
        <taxon>Bacillati</taxon>
        <taxon>Actinomycetota</taxon>
        <taxon>Actinomycetes</taxon>
        <taxon>Micrococcales</taxon>
        <taxon>Microbacteriaceae</taxon>
        <taxon>Microbacterium</taxon>
    </lineage>
</organism>